<dbReference type="Proteomes" id="UP001526426">
    <property type="component" value="Unassembled WGS sequence"/>
</dbReference>
<sequence>MLVLEYKVKPKPYQVEAIDEAIRTTQFVRNKVLRYWMDNRGVGKTELFRYNTRLRQEFKLVDMLANI</sequence>
<gene>
    <name evidence="1" type="ORF">K4A83_11875</name>
</gene>
<keyword evidence="2" id="KW-1185">Reference proteome</keyword>
<name>A0ABT3L6Z7_9CYAN</name>
<evidence type="ECO:0000313" key="1">
    <source>
        <dbReference type="EMBL" id="MCW6036957.1"/>
    </source>
</evidence>
<reference evidence="1 2" key="1">
    <citation type="submission" date="2021-08" db="EMBL/GenBank/DDBJ databases">
        <title>Draft genome sequence of Spirulina subsalsa with high tolerance to salinity and hype-accumulation of phycocyanin.</title>
        <authorList>
            <person name="Pei H."/>
            <person name="Jiang L."/>
        </authorList>
    </citation>
    <scope>NUCLEOTIDE SEQUENCE [LARGE SCALE GENOMIC DNA]</scope>
    <source>
        <strain evidence="1 2">FACHB-351</strain>
    </source>
</reference>
<comment type="caution">
    <text evidence="1">The sequence shown here is derived from an EMBL/GenBank/DDBJ whole genome shotgun (WGS) entry which is preliminary data.</text>
</comment>
<evidence type="ECO:0000313" key="2">
    <source>
        <dbReference type="Proteomes" id="UP001526426"/>
    </source>
</evidence>
<accession>A0ABT3L6Z7</accession>
<organism evidence="1 2">
    <name type="scientific">Spirulina subsalsa FACHB-351</name>
    <dbReference type="NCBI Taxonomy" id="234711"/>
    <lineage>
        <taxon>Bacteria</taxon>
        <taxon>Bacillati</taxon>
        <taxon>Cyanobacteriota</taxon>
        <taxon>Cyanophyceae</taxon>
        <taxon>Spirulinales</taxon>
        <taxon>Spirulinaceae</taxon>
        <taxon>Spirulina</taxon>
    </lineage>
</organism>
<dbReference type="EMBL" id="JAIHOM010000052">
    <property type="protein sequence ID" value="MCW6036957.1"/>
    <property type="molecule type" value="Genomic_DNA"/>
</dbReference>
<protein>
    <submittedName>
        <fullName evidence="1">Transposase</fullName>
    </submittedName>
</protein>
<proteinExistence type="predicted"/>